<organism evidence="2 3">
    <name type="scientific">Maribacter orientalis</name>
    <dbReference type="NCBI Taxonomy" id="228957"/>
    <lineage>
        <taxon>Bacteria</taxon>
        <taxon>Pseudomonadati</taxon>
        <taxon>Bacteroidota</taxon>
        <taxon>Flavobacteriia</taxon>
        <taxon>Flavobacteriales</taxon>
        <taxon>Flavobacteriaceae</taxon>
        <taxon>Maribacter</taxon>
    </lineage>
</organism>
<evidence type="ECO:0008006" key="4">
    <source>
        <dbReference type="Google" id="ProtNLM"/>
    </source>
</evidence>
<feature type="transmembrane region" description="Helical" evidence="1">
    <location>
        <begin position="383"/>
        <end position="401"/>
    </location>
</feature>
<keyword evidence="1" id="KW-1133">Transmembrane helix</keyword>
<dbReference type="Pfam" id="PF13163">
    <property type="entry name" value="DUF3999"/>
    <property type="match status" value="1"/>
</dbReference>
<reference evidence="3" key="1">
    <citation type="submission" date="2016-10" db="EMBL/GenBank/DDBJ databases">
        <authorList>
            <person name="Varghese N."/>
            <person name="Submissions S."/>
        </authorList>
    </citation>
    <scope>NUCLEOTIDE SEQUENCE [LARGE SCALE GENOMIC DNA]</scope>
    <source>
        <strain evidence="3">DSM 16471</strain>
    </source>
</reference>
<dbReference type="OrthoDB" id="994644at2"/>
<dbReference type="InterPro" id="IPR025060">
    <property type="entry name" value="DUF3999"/>
</dbReference>
<proteinExistence type="predicted"/>
<sequence length="408" mass="47532">MKPNNILFLFFIVLTTSFCYGQMKSYSKKIELKGIENQWHTIQLPNEVFQNMNSNLTDIRVYGVTATDTIEAPYIHNVSKAIDANSFISFNLLNTVNNAKGFFYTYEVQEKETINEIKLSIKDTNFNWLVTLEGSQNQQEWFTLLDDYRILSIMNDQTEYSFTTLKFSDANFKFYRLLIKSPEKPNLESVKILKKAKKAPQYRDYTNRSFNVFEEEKNTIINVDLKSRAPLNLLELSVDDKIDYYRPITIQYLIDSVKTEKGYHYNYRTMATRTLSSIEENSFQLPGTMAQKLRIIVSNNDNQPLIFSNISIKGYIHSLTTRFTEPATYFLVYGKINDKSPNYDIAKTSISIPENISSLEFGDTINIPKSAIKTTPPLFENQWWLWSILTIIILSLGYFTIRMMKKEI</sequence>
<protein>
    <recommendedName>
        <fullName evidence="4">DUF3999 domain-containing protein</fullName>
    </recommendedName>
</protein>
<gene>
    <name evidence="2" type="ORF">SAMN04488008_10892</name>
</gene>
<evidence type="ECO:0000256" key="1">
    <source>
        <dbReference type="SAM" id="Phobius"/>
    </source>
</evidence>
<keyword evidence="1" id="KW-0812">Transmembrane</keyword>
<evidence type="ECO:0000313" key="2">
    <source>
        <dbReference type="EMBL" id="SEM03762.1"/>
    </source>
</evidence>
<dbReference type="STRING" id="228957.SAMN04488008_10892"/>
<dbReference type="Proteomes" id="UP000198990">
    <property type="component" value="Unassembled WGS sequence"/>
</dbReference>
<name>A0A1H7V3F3_9FLAO</name>
<keyword evidence="1" id="KW-0472">Membrane</keyword>
<keyword evidence="3" id="KW-1185">Reference proteome</keyword>
<dbReference type="AlphaFoldDB" id="A0A1H7V3F3"/>
<accession>A0A1H7V3F3</accession>
<evidence type="ECO:0000313" key="3">
    <source>
        <dbReference type="Proteomes" id="UP000198990"/>
    </source>
</evidence>
<dbReference type="EMBL" id="FNZN01000008">
    <property type="protein sequence ID" value="SEM03762.1"/>
    <property type="molecule type" value="Genomic_DNA"/>
</dbReference>